<dbReference type="Gene3D" id="3.30.559.10">
    <property type="entry name" value="Chloramphenicol acetyltransferase-like domain"/>
    <property type="match status" value="7"/>
</dbReference>
<dbReference type="PANTHER" id="PTHR45527">
    <property type="entry name" value="NONRIBOSOMAL PEPTIDE SYNTHETASE"/>
    <property type="match status" value="1"/>
</dbReference>
<dbReference type="SMART" id="SM00823">
    <property type="entry name" value="PKS_PP"/>
    <property type="match status" value="6"/>
</dbReference>
<evidence type="ECO:0000256" key="3">
    <source>
        <dbReference type="ARBA" id="ARBA00022598"/>
    </source>
</evidence>
<dbReference type="InterPro" id="IPR009081">
    <property type="entry name" value="PP-bd_ACP"/>
</dbReference>
<dbReference type="PROSITE" id="PS50075">
    <property type="entry name" value="CARRIER"/>
    <property type="match status" value="7"/>
</dbReference>
<dbReference type="Gene3D" id="3.30.559.30">
    <property type="entry name" value="Nonribosomal peptide synthetase, condensation domain"/>
    <property type="match status" value="8"/>
</dbReference>
<dbReference type="GO" id="GO:0044550">
    <property type="term" value="P:secondary metabolite biosynthetic process"/>
    <property type="evidence" value="ECO:0007669"/>
    <property type="project" value="TreeGrafter"/>
</dbReference>
<dbReference type="SUPFAM" id="SSF56801">
    <property type="entry name" value="Acetyl-CoA synthetase-like"/>
    <property type="match status" value="6"/>
</dbReference>
<feature type="domain" description="Carrier" evidence="6">
    <location>
        <begin position="5557"/>
        <end position="5631"/>
    </location>
</feature>
<keyword evidence="8" id="KW-1185">Reference proteome</keyword>
<dbReference type="NCBIfam" id="NF003417">
    <property type="entry name" value="PRK04813.1"/>
    <property type="match status" value="6"/>
</dbReference>
<proteinExistence type="inferred from homology"/>
<dbReference type="Proteomes" id="UP000019376">
    <property type="component" value="Unassembled WGS sequence"/>
</dbReference>
<evidence type="ECO:0000259" key="6">
    <source>
        <dbReference type="PROSITE" id="PS50075"/>
    </source>
</evidence>
<reference evidence="7 8" key="1">
    <citation type="journal article" date="2013" name="PLoS ONE">
        <title>Genomic and secretomic analyses reveal unique features of the lignocellulolytic enzyme system of Penicillium decumbens.</title>
        <authorList>
            <person name="Liu G."/>
            <person name="Zhang L."/>
            <person name="Wei X."/>
            <person name="Zou G."/>
            <person name="Qin Y."/>
            <person name="Ma L."/>
            <person name="Li J."/>
            <person name="Zheng H."/>
            <person name="Wang S."/>
            <person name="Wang C."/>
            <person name="Xun L."/>
            <person name="Zhao G.-P."/>
            <person name="Zhou Z."/>
            <person name="Qu Y."/>
        </authorList>
    </citation>
    <scope>NUCLEOTIDE SEQUENCE [LARGE SCALE GENOMIC DNA]</scope>
    <source>
        <strain evidence="8">114-2 / CGMCC 5302</strain>
    </source>
</reference>
<dbReference type="GO" id="GO:0005737">
    <property type="term" value="C:cytoplasm"/>
    <property type="evidence" value="ECO:0007669"/>
    <property type="project" value="TreeGrafter"/>
</dbReference>
<dbReference type="CDD" id="cd05918">
    <property type="entry name" value="A_NRPS_SidN3_like"/>
    <property type="match status" value="5"/>
</dbReference>
<keyword evidence="4" id="KW-0677">Repeat</keyword>
<dbReference type="STRING" id="933388.S7ZC43"/>
<dbReference type="InterPro" id="IPR042099">
    <property type="entry name" value="ANL_N_sf"/>
</dbReference>
<feature type="domain" description="Carrier" evidence="6">
    <location>
        <begin position="6645"/>
        <end position="6721"/>
    </location>
</feature>
<dbReference type="FunFam" id="3.30.559.30:FF:000002">
    <property type="entry name" value="Nonribosomal peptide synthase Pes1"/>
    <property type="match status" value="1"/>
</dbReference>
<keyword evidence="2" id="KW-0597">Phosphoprotein</keyword>
<dbReference type="Pfam" id="PF00501">
    <property type="entry name" value="AMP-binding"/>
    <property type="match status" value="6"/>
</dbReference>
<dbReference type="GO" id="GO:0043041">
    <property type="term" value="P:amino acid activation for nonribosomal peptide biosynthetic process"/>
    <property type="evidence" value="ECO:0007669"/>
    <property type="project" value="TreeGrafter"/>
</dbReference>
<dbReference type="InterPro" id="IPR020806">
    <property type="entry name" value="PKS_PP-bd"/>
</dbReference>
<dbReference type="eggNOG" id="KOG1178">
    <property type="taxonomic scope" value="Eukaryota"/>
</dbReference>
<evidence type="ECO:0000256" key="2">
    <source>
        <dbReference type="ARBA" id="ARBA00022553"/>
    </source>
</evidence>
<dbReference type="GO" id="GO:0016874">
    <property type="term" value="F:ligase activity"/>
    <property type="evidence" value="ECO:0007669"/>
    <property type="project" value="UniProtKB-KW"/>
</dbReference>
<dbReference type="GO" id="GO:0031177">
    <property type="term" value="F:phosphopantetheine binding"/>
    <property type="evidence" value="ECO:0007669"/>
    <property type="project" value="InterPro"/>
</dbReference>
<dbReference type="InterPro" id="IPR006162">
    <property type="entry name" value="Ppantetheine_attach_site"/>
</dbReference>
<dbReference type="NCBIfam" id="TIGR01733">
    <property type="entry name" value="AA-adenyl-dom"/>
    <property type="match status" value="5"/>
</dbReference>
<evidence type="ECO:0000256" key="1">
    <source>
        <dbReference type="ARBA" id="ARBA00022450"/>
    </source>
</evidence>
<evidence type="ECO:0000313" key="7">
    <source>
        <dbReference type="EMBL" id="EPS26276.1"/>
    </source>
</evidence>
<evidence type="ECO:0000256" key="4">
    <source>
        <dbReference type="ARBA" id="ARBA00022737"/>
    </source>
</evidence>
<dbReference type="eggNOG" id="KOG1176">
    <property type="taxonomic scope" value="Eukaryota"/>
</dbReference>
<dbReference type="InterPro" id="IPR020845">
    <property type="entry name" value="AMP-binding_CS"/>
</dbReference>
<dbReference type="InterPro" id="IPR036736">
    <property type="entry name" value="ACP-like_sf"/>
</dbReference>
<dbReference type="Gene3D" id="3.40.50.12780">
    <property type="entry name" value="N-terminal domain of ligase-like"/>
    <property type="match status" value="6"/>
</dbReference>
<dbReference type="EMBL" id="KB644408">
    <property type="protein sequence ID" value="EPS26276.1"/>
    <property type="molecule type" value="Genomic_DNA"/>
</dbReference>
<evidence type="ECO:0000313" key="8">
    <source>
        <dbReference type="Proteomes" id="UP000019376"/>
    </source>
</evidence>
<dbReference type="Pfam" id="PF00668">
    <property type="entry name" value="Condensation"/>
    <property type="match status" value="7"/>
</dbReference>
<feature type="domain" description="Carrier" evidence="6">
    <location>
        <begin position="2967"/>
        <end position="3043"/>
    </location>
</feature>
<sequence>MGDYGENMPISPDAVQLTFAQKAGASLFPSLTDGILLDENKLAEQRSASALEQTKISLSLRPETSIANLTAFCARHKCTLLGVLNVAWALVLSTYTDTELAQVLFVRYKDDTPYIGLSEIVIDGGETILQVLALVEQHLSTGMPVPSTTTITDLQNWTASDGHPVFNSVVLFSDSTTAERKEAGDYISLHARVAGDQLCINLQAPSHLLPAAQAQNCAATLSHVLGEIVQNPDLPLSDIGLMSPQGLDQISKWNHTAPAVVSRCVHELVDETAETQPDTIAIDGADGTMTYGELRSYSNQLAHYLTQQGVGPEFTVPLFFEKSKWAIVAMLGVVKAGGTIVNLDAKQPKERLRGLLAQLQASIVLTSVQNADLWKDERPVFVISEEFLHQLTTVAEAPKVAVTPQNALYIIFTSGSTGTPKGCVVEHESFLTAAAQHIKAGNILSSSRILQMTPYTFDVSMLEIFTTLTIGACICFCNDSEAARGVAHIINFLKISWTFMTPSLVRLVDPSSVPTLKTLALGGEGLARIDVTTWADKLHLINGYGPSECSVAATMHGPLSLNSDPANIGLGCGAICWVVDRNDHDRLVPIGAVGELVIQGPIVARGYLNEPGKTAAVFLDKVPAFAATLPRAPPAFRLYKTGDLVRQNSDGTLTFIGRKDRQVKLNGQRLELGEIEQRLSENSLVRHALVLLPKQGPCKGRLVAVLSLQDYPYSGEPDANVHQLSTEESRAARALLPAISAQLATHVPGYMVPTFWVVLAALPFTTSGKVHGVAMTQWLHAMSEETYNEIADVSEEIPTVDLSSEIELSLQKIFAEEMGIPITELKMNRSFIALGGDSLKAMKVVARCRQQELKLSVADVLRASSLIALAKCVEQASSGSNSVPEESKKEAFHSTPEQRIAALAESLLTAIGLAREQLEDAYGCSPMQDGILLSQVKFPGTYEIRRVLHVQSTHDVDTTVSRLQTAWQMVVDRHQALRTVFVEVEGRFQQLVLKKVSAYFQICKFSDLEDQEAVINRLKTLPPPSFKPSQPQHRLTICCAGVNEVFLKFEISHALVDGGSTEVILREISAAFDEHSLSGNPARFSDYMDYISNPEAAEISLGYWTEHLKGTQPTIMPMYPADATEKRICSVPVPFNDTAALIQFSEANGVTLANVLQAAWALVLRTYTDTSDICFGYIAAGRDVPVEGIDRAVGAFINMLVCRVRLEEQPTILDAILGMQEQYFDALPHQHTSLAQIQHRLDLSGMPLFNSIISVQNDVSDQPYAQSLAFKSVEEDDPTDFDLCVAIHVGNDNVRIDIGYWSSLLTKGDASNLAYTFSSAISAILRDASVPAVSVDLFSEYDRSQVFAWNQDEPTSKPGVVHDYVYAKVQEQPDAQAVCAWDGEYTYRELGGLSEKLAHHLAELGSGPEVLIPHCFSKSKLAAVVMLAIMKSGSACVGLSSSHPRTRVQDIIENCAATIAVVAKENIGVVDGLVNRVVVVDEAFLANLPEPSPGAQLPKALPHNPAFVSFTSGSTGKPKGIVLEHESLITSILAHGPEWGVDQSARVLQFSAYAFDASVSDTFTTLVGGGTVCIPHEKDRVDDLVGAINRLGVNWAFLTPRVLSLLTPELVPGLKTVVLGGEAISKEDIARWTDKICIRIVYGPTECTIYSMGSEPLNSQSDPLCLGHAVGTRLWITHPDDINKLMPVGCTGELIIEGPLVTRGYLNEPAKTEAAYFEDPVWLPKKESGEPRRFYKTSDLVRYYPDGQLRFIGRKDTQIKIRGQRVELGEIEHAILESMPGVSHVTVDSVVLPPQTLVAFLRIESLSTGIEPLFVPLDFGMADQLRTLEKNLVDKLPSYMIPSLFIPISHIPMTISGKVDRIALRRAVLSMNERQQKMYALADEVKEEPQTEQEHCLRDLWAVVLGKEPSSVGRQDSFFRLGGDSIGAMKLVAAARRAGYLLSVADIFRHPELIEMAVRLDLSNGAKAAAYAPFSLLQDEQNQRQATLEEAAQQCSVSQDAIEDIYHATPLQEGVFLMSTTHDGAYVAPTAFALPSEFDVRKFQESWQELVNAHPILRTRIVTINAISYQAVLTKNASVIEWETAASLNEYIDRVRASPVAAGRPLCRFALVPNEDSTVFVWTAHHALFDGWTMGLLFDQLAQLFKDGTRPAPATSFAEFVQFTRQMGQDTSRDFWASLCPQEPPAVFPRLPSSTYHPTANTTSYRTISTNLSKNTDFTMAILLRAAWSIVLARYTDAEDILYGLTLSGRDLPVSGIEKVMGPTITTVPMNVHLDGEMLIQDFLQRQHDENVEMMRHQHVGLQAIRRISKATAAATEFTNLFVVQPQATQVSGLTELTQVPTDMTRFDPYALVVECNLGDDQILLEARFDSSILSMDQANHLLGHFDHVLSQLTSFRPDCRLQDIDAFSLEDERQIWKWNAVPAKSEDFCIHDLIAAQADRHPQEIAVDAWDGSFTYKELDNLSTRLSNYLVTNIGIRPESLVPLCFDKSRWTIVVMLAVVKSGGGCVMLNPDHPVSRLEGVITDTGSSVVLASPERVGLFSSHAAKKVVITEALVHSLTLTEQDCLPLPPIQPTNPVFVIFTSGSSGKPKGIVVQHNSVCTVAIQHGEGLGFKGPGLRVLQFASFSFDVSMGEVFLTLAKGGTLCIPTEHDRLNNLADTINRMKITWTFMAPTVAALLDPREVPALKTLVLGGEAVSQSLVDQWATRVNLIDSYGPAECTIWASHAIASATVSPANIGRGVGCRYWIVDPLDYNRLTPIGCVGELLIEGPNVSRGYLNEPEKTKAVFVENPKWLQGKETPLYKFYCTGDLVRYNVDGSLNIAGRKDSQVKFNGQRIELSEIEFHLRAHSEIEAGMVVLPKEGPCKGKLVAVVALTGLQPAALEGDHIELVPRTLKNEAQLRVQQVQDRLGELLPPYMVPSIWVTLYSIPLTASRKINRLPISRWIQSMSDEIYHDVVDITVATVHQPTTQLEKELAQVWSHVLNVSIDAIGLDRSFLSLGGDSITAMQVVSRCRSLDIQVSVQDILQPKSLSGVVARALAAKPTAIHREEQYDTQFELSPIQQLYFEDVVRTNGEGMHHYNQSVLLRVLRPVTPAQLSEAMERVTANHAMLRARFRRDSDGKWTQMAKSPAQGLCSFDSCLVQDRPELFERLNASQRSINIENGPVFVAKYFQIANEDVRLLSLIAHHLVIDAVSWHIIIGQLEQVLQFPDTQLNPARMPFQSWLEEQRKLVESLSKSPIPLQDLPAANLEYWGLANLPLWGNGQEISFTLNEKTTALLLTAANTSLRTEPIDLLLAALQLSFADSFSDREMPSFFVEGHGREPWESSIDLSETIGWFTTFHPIHRRVRKNESIKTTIKRTKDARQSWNDNGFAYFARRHFDVETHEKLRSHRIMEICFNYLGQSQHAEREDAILQEEVLLPEESLENIGDSMGRLAVFDIVAAVSHGRLNVSFFFQNDILHQSKVCQWVKRCESTLQMAVDELTVSETEFCISDFPLLDINYQDLATLTTAVLPSIGISPDAIEDLYPCSPIQEGILISQARQPGTYEVRQLFKVVPREDQPAVDVSRLVAAWQQTVDRHALLRTVFIEAINGSGVFNQLVLRSYPAEVKRLSLDNVAGQEEVAVFVTSQMGPDYRQPAPAHRLTICETPDSVYCQLEVSHALIDGTSMALLVRDLVAAYEGTLLAVPGPLYSTYMKYLSQQSEADALSYWKSQLENVEACHFPALNTMPVSTTGFQSKVIEIDAGGELKKFCEANDLTMSNLFQVGWGLVLRAYTGSSDVCFGYMAAGRDIPVEGIYDAIGPFINLLVCRMHLDEKLSPNDLLQAMQTDYLESLPHQHVSLAAIQHALGQSDVALFNSIMSLQRKPSPGSPPEIELQVVAENDPTEYDVDLNITTGEESGVEIHITYRNSVLTDSQADRLLCNFSHILFALAACANQPLAQLDLSKASPMSLAQAVSREEPVSVQASIPKLISERTEASPTSIAVQCMVDDTILTYYDLDCLTCSLADHLLRLGVCQGDIVLLDFPRSKWALVALLAVLRAGATSLALSSTHDLKDIREALTAQKSAIVLGGERFTAKSVNDGFTHVTVDAAFMTSIKAVTLANTALRDISPSEVALAVKDGEDWALLAHHTISTAASHLGSKAGLTPGARVVQLSTIESTSYLVETLFTLIRGGTVIVPPTDVGVTQSLRLSRANWALLSKDEATSTNATQVPELQTLVVAGDRMPISLQLKWRDVNLIHPRQLNHIHVWVSLMIAPAGCDSLQPCPIPALARTWVRSPFSQTALAPTECKGEVLVDGPLVPRGYVGNSSQSLLRNPVWLPNAVLVCTGVQGRWSNNGVDLEEQSPSRATGNTADILGMEELVKTTLRPTENVLITAIQNEAEDRIVAYFTNSPEGEEPVKLLPLTDALQQRFLEIQAFLKGKVSDDLLPEFCFPVNRIPLAINRQFDRPGLNQLVSMLSDDTLASYRVQAPAIAPRLTSNENLIADLWSEVLHLPDRAKLDPSESFFRLGGDSIGAMRIIAAARSQGLVLTMNGIFQQPTLAGMAKEIRLLAPHEDRPVEPFSLLPPAVDSTTLISEAAAKCHVDASAVEDIYPCTPLQEGFMVLTSQDSAAYYVQEVFKMPESVDLARFREAWSTVVSRSTILRTRIISVLDGFFQVLLREPVYWQSGVDLETYLRDDMKKAMSYGQPLSRFAVVEAPRQRYFIWTAHHAVYDGLTMATLAKQVSAEYNQEMALPEIPYNRFIDYIQGVSPAAATEFWAAQCAVPATTFPMLPSRDQQPFPDQFMSHSIPVKIKPSTITLSTVLRAAWAMVLAQLTDSEHVNFGVTLSGRNASMVGINQVLGPTIATVPVQIHVPQNLAPQKFLQAVHKQAIDMIPFEHTGLQNIRKMGEQCREAVNFQNLLIIQPGTSPVDDSDFLGLTPVQQDGDQRDPYPLTIECNLLDDSIELKAQFDSRFIPSGEMSRILKQYARTVERFQTLDEAVSEDDGEETFDASNGLSDDDVEQILAWNSDRPVLIEKCLHEVFEEQARLRPDAPAVSSYDVQLTYRELKDLIDRLAMQLQSMGIKPEMKIPLCFSKSSWTIVAMFAVFKVGGVACMLNPEHPSNRIHLLLRDLDAEYALCDQASLSMMASLLSPANVLSVDGTYLRSLPPSSTLSYQVQPGNAALVVYTSGSTGKPKGSILEHRSIVTGLTAHCTAMGIGPESRVFQFAAYTFDVCFEEIFGALMLGGCVCVPSEDERMNSLADAMARYRVTWTELTPTVASLLLPSSIPTLKSLALSGESVTKEVVQRWGDAVQLINTYGPSECCVSSTCNVETAIVRDPSNIGRGLGCTTWIVNPDDVNVLAPIGATGELLIEGPIVARGYLNEPEKTAAAFISAPAWWPESWSCGRIYRTGDLVKYNADGTIKFIGRRDTQVKLHGQRIELGEIEHRIRGAFTDSSHQVAVEVLAPNTRGGLKILTAFICESSQVSEESDGLLLDLDDGMSHRFLELQARLMGELPRHMIPQLFIPIKHMPLSPSRKIERKVLRALGNALQADQLSAYALTQTARTAPSTATEKALSDIWTEVLGTSPSGTEDHFFHLGGDSIAAMKAVAAATKIGLSLSVAEIMQFPTLRAMAAAIDSAVDNEDVDEEVLECFSLIPPSQLSDVVAEAVAQCAVPAEDIEDIYPCTPSQEALMALTARDEAAYVSRAVYRLPLNLDVARYREAFEQLTQRQAIMRTRIIYSSVAARSYQVVVQGSLIWHTDESLAAYVAADKLTPMRHGDALMRFALLEGSTEDPRPCLVYTAHHAVYDGWSEASMFEEAETIYRQGLNALPAVAPYKKFIHYLSTIDSAASEEFWRSHLEGDLPAPFPPGSPDATTSLLTSRPNRSQFHSIRLPSLHSLPYTLPTVLKAAWALLLSRYTTSDDVIFGHVLSGRTVPLRGVSDMMGPTISTVPVRVRLNPDESVEALLRRIQTQAQDMTAFEQIGMQNIRRLLASPEAVDVGHLFFIQPPMEAGTTDLALEPVADADFDFDTYPLIVECQLDSDNGATLSVKYNDARISQTSMTWLLQHFENLVGQLYQSPRTAAISTLELTGSSDIQTLRGWIGAPVTPVQNTVHDEFRSRAFAHPERCAVQAWDGTLSYRELDVLSSQYARKLCSLGLSVGQAVGLIFDKSCWAAVAMLAVLKAGGCCVQLDAKHPSTRLVEIVEDTSLHHILAASSHVSLAKSLPVDHAIEVNHLSNSALQTSLDKASRLPVVDVMSPAYMTFTSGSTGKPKSVVINHQAIHTSISAFSSALCMNFKSRVLQFAAYTFDISYAETFAPLTLGATLCVLSEQDRLNDLAGAISRLGANWACLTPTVASLVEPASIKGLLKTLVLSGEAPTEENLRIWSGKVPNLINAYGPSEASVWCAAGSFKRPDDSCTNIGRPVGCHLVIAEPSDINRLTPVGCVGELIVCGPILSSGYLNNEKANSAAFHQNIAWREKLGIHAGCSRVYRTGDLARFLPDGSIEYLGRADTQVKIYGRRIEPREIEHHIHLELGDYLNMVDSVTLANRKNQKMLVAFIYQESAFVPNLDLATLARDLNPEIQSTLASLQAALRSRLPHWMIPTLFIPLRFMPTNAAGKTDRKLLARAVNLLTDDQLRDFALSGRTEKKPLTTYLQQQLADLWADVLTLDVQSIGADDTFFTLGGDSILAMKMASRARSAQISLSVADIFNYPVLADLASHLQALMPLTPGSETPTSDFHSKMALAPATDLVLLEALAQKAGVDAAAVEAVEHTTDFQDLALVGHLSKSRWMLNWFFFDGPGSGDAERLRKGCHDLVQQFDILRTVFVAHEGRFWQVVLNKLKPSFRVESTADFAGFTQSLYEDGLAQELNLSKPLVEFVLAVHPGGHSHRLLMRLSHAQYDGVSLPTLWDCLQRACHGEALPRISSFTQFLRATKPANLDATRSYWRSLLNGATETRFVAHSKPALRDEAHDRVVHVTRRQVPVVSLRQHGITPATVLRSAWAILLARLSASSDVTFGQTTANRSATTLPDIENVVGPCLNVVPVRASLKPGQTVLEFLLAQQAQQVSGLAHESLGFRQIIRDCTNWPSWTHFSSVVQHQNIEPDRDVPLGPNDADMYKPGFLGADLDLTDVSVLSTPTIDGYVDLDLLTSCKVMSPFAAELLVDQLSELLQLWAVVPLERFKVNERSMTTAMIPLVPADIGVPPVVKNSRRADIQDAWQTCLSKANSVVSLEDGDADFFRLGGDLVQMAQLASELHAKGIGRGVALETLVQHSTLDAMVQILS</sequence>
<dbReference type="Gene3D" id="1.10.1200.10">
    <property type="entry name" value="ACP-like"/>
    <property type="match status" value="7"/>
</dbReference>
<dbReference type="InterPro" id="IPR045851">
    <property type="entry name" value="AMP-bd_C_sf"/>
</dbReference>
<dbReference type="CDD" id="cd19534">
    <property type="entry name" value="E_NRPS"/>
    <property type="match status" value="1"/>
</dbReference>
<keyword evidence="3" id="KW-0436">Ligase</keyword>
<dbReference type="OrthoDB" id="416786at2759"/>
<dbReference type="PANTHER" id="PTHR45527:SF16">
    <property type="entry name" value="NONRIBOSOMAL PEPTIDE SYNTHASE ATNA-RELATED"/>
    <property type="match status" value="1"/>
</dbReference>
<evidence type="ECO:0000256" key="5">
    <source>
        <dbReference type="ARBA" id="ARBA00029454"/>
    </source>
</evidence>
<dbReference type="InterPro" id="IPR001242">
    <property type="entry name" value="Condensation_dom"/>
</dbReference>
<dbReference type="FunFam" id="3.40.50.980:FF:000001">
    <property type="entry name" value="Non-ribosomal peptide synthetase"/>
    <property type="match status" value="1"/>
</dbReference>
<dbReference type="PhylomeDB" id="S7ZC43"/>
<name>S7ZC43_PENO1</name>
<feature type="domain" description="Carrier" evidence="6">
    <location>
        <begin position="1888"/>
        <end position="1964"/>
    </location>
</feature>
<dbReference type="FunFam" id="3.30.300.30:FF:000015">
    <property type="entry name" value="Nonribosomal peptide synthase SidD"/>
    <property type="match status" value="5"/>
</dbReference>
<accession>S7ZC43</accession>
<comment type="similarity">
    <text evidence="5">Belongs to the NRP synthetase family.</text>
</comment>
<dbReference type="Gene3D" id="3.30.300.30">
    <property type="match status" value="5"/>
</dbReference>
<dbReference type="CDD" id="cd19542">
    <property type="entry name" value="CT_NRPS-like"/>
    <property type="match status" value="3"/>
</dbReference>
<dbReference type="Pfam" id="PF00550">
    <property type="entry name" value="PP-binding"/>
    <property type="match status" value="6"/>
</dbReference>
<feature type="domain" description="Carrier" evidence="6">
    <location>
        <begin position="4483"/>
        <end position="4557"/>
    </location>
</feature>
<dbReference type="FunFam" id="3.30.559.30:FF:000003">
    <property type="entry name" value="Nonribosomal peptide synthase SidD"/>
    <property type="match status" value="3"/>
</dbReference>
<dbReference type="PROSITE" id="PS00012">
    <property type="entry name" value="PHOSPHOPANTETHEINE"/>
    <property type="match status" value="4"/>
</dbReference>
<organism evidence="7 8">
    <name type="scientific">Penicillium oxalicum (strain 114-2 / CGMCC 5302)</name>
    <name type="common">Penicillium decumbens</name>
    <dbReference type="NCBI Taxonomy" id="933388"/>
    <lineage>
        <taxon>Eukaryota</taxon>
        <taxon>Fungi</taxon>
        <taxon>Dikarya</taxon>
        <taxon>Ascomycota</taxon>
        <taxon>Pezizomycotina</taxon>
        <taxon>Eurotiomycetes</taxon>
        <taxon>Eurotiomycetidae</taxon>
        <taxon>Eurotiales</taxon>
        <taxon>Aspergillaceae</taxon>
        <taxon>Penicillium</taxon>
    </lineage>
</organism>
<dbReference type="SUPFAM" id="SSF47336">
    <property type="entry name" value="ACP-like"/>
    <property type="match status" value="6"/>
</dbReference>
<feature type="domain" description="Carrier" evidence="6">
    <location>
        <begin position="7205"/>
        <end position="7280"/>
    </location>
</feature>
<dbReference type="SMART" id="SM01294">
    <property type="entry name" value="PKS_PP_betabranch"/>
    <property type="match status" value="1"/>
</dbReference>
<dbReference type="FunFam" id="3.30.559.30:FF:000005">
    <property type="entry name" value="Nonribosomal peptide synthase Pes1"/>
    <property type="match status" value="1"/>
</dbReference>
<dbReference type="PROSITE" id="PS00455">
    <property type="entry name" value="AMP_BINDING"/>
    <property type="match status" value="5"/>
</dbReference>
<dbReference type="InterPro" id="IPR010071">
    <property type="entry name" value="AA_adenyl_dom"/>
</dbReference>
<dbReference type="SUPFAM" id="SSF52777">
    <property type="entry name" value="CoA-dependent acyltransferases"/>
    <property type="match status" value="15"/>
</dbReference>
<feature type="domain" description="Carrier" evidence="6">
    <location>
        <begin position="801"/>
        <end position="877"/>
    </location>
</feature>
<protein>
    <recommendedName>
        <fullName evidence="6">Carrier domain-containing protein</fullName>
    </recommendedName>
</protein>
<keyword evidence="1" id="KW-0596">Phosphopantetheine</keyword>
<gene>
    <name evidence="7" type="ORF">PDE_01212</name>
</gene>
<dbReference type="CDD" id="cd19545">
    <property type="entry name" value="FUM14_C_NRPS-like"/>
    <property type="match status" value="3"/>
</dbReference>
<dbReference type="InterPro" id="IPR000873">
    <property type="entry name" value="AMP-dep_synth/lig_dom"/>
</dbReference>
<dbReference type="HOGENOM" id="CLU_222946_0_0_1"/>
<dbReference type="FunFam" id="3.40.50.12780:FF:000014">
    <property type="entry name" value="Nonribosomal peptide synthetase 1"/>
    <property type="match status" value="4"/>
</dbReference>
<dbReference type="InterPro" id="IPR023213">
    <property type="entry name" value="CAT-like_dom_sf"/>
</dbReference>
<dbReference type="FunFam" id="1.10.1200.10:FF:000005">
    <property type="entry name" value="Nonribosomal peptide synthetase 1"/>
    <property type="match status" value="4"/>
</dbReference>